<dbReference type="AlphaFoldDB" id="A0A6J6FHC8"/>
<evidence type="ECO:0000313" key="1">
    <source>
        <dbReference type="EMBL" id="CAB4588386.1"/>
    </source>
</evidence>
<name>A0A6J6FHC8_9ZZZZ</name>
<gene>
    <name evidence="1" type="ORF">UFOPK1820_00001</name>
</gene>
<organism evidence="1">
    <name type="scientific">freshwater metagenome</name>
    <dbReference type="NCBI Taxonomy" id="449393"/>
    <lineage>
        <taxon>unclassified sequences</taxon>
        <taxon>metagenomes</taxon>
        <taxon>ecological metagenomes</taxon>
    </lineage>
</organism>
<dbReference type="EMBL" id="CAEZUK010000001">
    <property type="protein sequence ID" value="CAB4588386.1"/>
    <property type="molecule type" value="Genomic_DNA"/>
</dbReference>
<accession>A0A6J6FHC8</accession>
<proteinExistence type="predicted"/>
<sequence length="59" mass="6182">MRTSNDVVVVLPCVPATAIVGRWEQIAAKISARLSTMVPVDRAATISILCCGIALEAVT</sequence>
<reference evidence="1" key="1">
    <citation type="submission" date="2020-05" db="EMBL/GenBank/DDBJ databases">
        <authorList>
            <person name="Chiriac C."/>
            <person name="Salcher M."/>
            <person name="Ghai R."/>
            <person name="Kavagutti S V."/>
        </authorList>
    </citation>
    <scope>NUCLEOTIDE SEQUENCE</scope>
</reference>
<protein>
    <submittedName>
        <fullName evidence="1">Unannotated protein</fullName>
    </submittedName>
</protein>